<name>A0ABX3RDA2_9MYCO</name>
<comment type="caution">
    <text evidence="2">The sequence shown here is derived from an EMBL/GenBank/DDBJ whole genome shotgun (WGS) entry which is preliminary data.</text>
</comment>
<dbReference type="Proteomes" id="UP000192319">
    <property type="component" value="Unassembled WGS sequence"/>
</dbReference>
<protein>
    <recommendedName>
        <fullName evidence="4">Secreted protein</fullName>
    </recommendedName>
</protein>
<dbReference type="EMBL" id="MVHD01000010">
    <property type="protein sequence ID" value="OQZ91367.1"/>
    <property type="molecule type" value="Genomic_DNA"/>
</dbReference>
<proteinExistence type="predicted"/>
<sequence>MLRMVVAAVPAVTLALGAAPAAASGGEWGLNGTYAATSNGQWAQTNQIYRDEATVRSTWTVSMTCSTPVECTGRVDSDLGWSADVAIHGSEYVVRRDIPNWEPCPDGSARTGHQIYRFYPVDERGWVSHGSTVLAGFDKTVGDSGACGINKALVITMPFRLEKIG</sequence>
<feature type="signal peptide" evidence="1">
    <location>
        <begin position="1"/>
        <end position="23"/>
    </location>
</feature>
<keyword evidence="3" id="KW-1185">Reference proteome</keyword>
<evidence type="ECO:0008006" key="4">
    <source>
        <dbReference type="Google" id="ProtNLM"/>
    </source>
</evidence>
<reference evidence="2 3" key="1">
    <citation type="submission" date="2017-02" db="EMBL/GenBank/DDBJ databases">
        <title>The new phylogeny of genus Mycobacterium.</title>
        <authorList>
            <person name="Tortoli E."/>
            <person name="Trovato A."/>
            <person name="Cirillo D.M."/>
        </authorList>
    </citation>
    <scope>NUCLEOTIDE SEQUENCE [LARGE SCALE GENOMIC DNA]</scope>
    <source>
        <strain evidence="2 3">DSM 45230</strain>
    </source>
</reference>
<evidence type="ECO:0000256" key="1">
    <source>
        <dbReference type="SAM" id="SignalP"/>
    </source>
</evidence>
<evidence type="ECO:0000313" key="2">
    <source>
        <dbReference type="EMBL" id="OQZ91367.1"/>
    </source>
</evidence>
<organism evidence="2 3">
    <name type="scientific">Mycobacterium alsense</name>
    <dbReference type="NCBI Taxonomy" id="324058"/>
    <lineage>
        <taxon>Bacteria</taxon>
        <taxon>Bacillati</taxon>
        <taxon>Actinomycetota</taxon>
        <taxon>Actinomycetes</taxon>
        <taxon>Mycobacteriales</taxon>
        <taxon>Mycobacteriaceae</taxon>
        <taxon>Mycobacterium</taxon>
    </lineage>
</organism>
<feature type="chain" id="PRO_5046129452" description="Secreted protein" evidence="1">
    <location>
        <begin position="24"/>
        <end position="165"/>
    </location>
</feature>
<evidence type="ECO:0000313" key="3">
    <source>
        <dbReference type="Proteomes" id="UP000192319"/>
    </source>
</evidence>
<gene>
    <name evidence="2" type="ORF">BST11_08555</name>
</gene>
<accession>A0ABX3RDA2</accession>
<keyword evidence="1" id="KW-0732">Signal</keyword>